<feature type="transmembrane region" description="Helical" evidence="8">
    <location>
        <begin position="147"/>
        <end position="167"/>
    </location>
</feature>
<dbReference type="GO" id="GO:0016020">
    <property type="term" value="C:membrane"/>
    <property type="evidence" value="ECO:0007669"/>
    <property type="project" value="UniProtKB-SubCell"/>
</dbReference>
<proteinExistence type="inferred from homology"/>
<dbReference type="AlphaFoldDB" id="A0A0K9NHD2"/>
<dbReference type="GO" id="GO:0019706">
    <property type="term" value="F:protein-cysteine S-palmitoyltransferase activity"/>
    <property type="evidence" value="ECO:0000318"/>
    <property type="project" value="GO_Central"/>
</dbReference>
<evidence type="ECO:0000256" key="6">
    <source>
        <dbReference type="ARBA" id="ARBA00023136"/>
    </source>
</evidence>
<dbReference type="OrthoDB" id="331948at2759"/>
<dbReference type="InterPro" id="IPR039859">
    <property type="entry name" value="PFA4/ZDH16/20/ERF2-like"/>
</dbReference>
<reference evidence="11" key="1">
    <citation type="journal article" date="2016" name="Nature">
        <title>The genome of the seagrass Zostera marina reveals angiosperm adaptation to the sea.</title>
        <authorList>
            <person name="Olsen J.L."/>
            <person name="Rouze P."/>
            <person name="Verhelst B."/>
            <person name="Lin Y.-C."/>
            <person name="Bayer T."/>
            <person name="Collen J."/>
            <person name="Dattolo E."/>
            <person name="De Paoli E."/>
            <person name="Dittami S."/>
            <person name="Maumus F."/>
            <person name="Michel G."/>
            <person name="Kersting A."/>
            <person name="Lauritano C."/>
            <person name="Lohaus R."/>
            <person name="Toepel M."/>
            <person name="Tonon T."/>
            <person name="Vanneste K."/>
            <person name="Amirebrahimi M."/>
            <person name="Brakel J."/>
            <person name="Bostroem C."/>
            <person name="Chovatia M."/>
            <person name="Grimwood J."/>
            <person name="Jenkins J.W."/>
            <person name="Jueterbock A."/>
            <person name="Mraz A."/>
            <person name="Stam W.T."/>
            <person name="Tice H."/>
            <person name="Bornberg-Bauer E."/>
            <person name="Green P.J."/>
            <person name="Pearson G.A."/>
            <person name="Procaccini G."/>
            <person name="Duarte C.M."/>
            <person name="Schmutz J."/>
            <person name="Reusch T.B.H."/>
            <person name="Van de Peer Y."/>
        </authorList>
    </citation>
    <scope>NUCLEOTIDE SEQUENCE [LARGE SCALE GENOMIC DNA]</scope>
    <source>
        <strain evidence="11">cv. Finnish</strain>
    </source>
</reference>
<dbReference type="GO" id="GO:0006612">
    <property type="term" value="P:protein targeting to membrane"/>
    <property type="evidence" value="ECO:0000318"/>
    <property type="project" value="GO_Central"/>
</dbReference>
<evidence type="ECO:0000256" key="4">
    <source>
        <dbReference type="ARBA" id="ARBA00022692"/>
    </source>
</evidence>
<dbReference type="InterPro" id="IPR001594">
    <property type="entry name" value="Palmitoyltrfase_DHHC"/>
</dbReference>
<accession>A0A0K9NHD2</accession>
<dbReference type="Proteomes" id="UP000036987">
    <property type="component" value="Unassembled WGS sequence"/>
</dbReference>
<evidence type="ECO:0000256" key="2">
    <source>
        <dbReference type="ARBA" id="ARBA00008574"/>
    </source>
</evidence>
<feature type="transmembrane region" description="Helical" evidence="8">
    <location>
        <begin position="7"/>
        <end position="26"/>
    </location>
</feature>
<dbReference type="PROSITE" id="PS50216">
    <property type="entry name" value="DHHC"/>
    <property type="match status" value="1"/>
</dbReference>
<keyword evidence="5 8" id="KW-1133">Transmembrane helix</keyword>
<comment type="similarity">
    <text evidence="2 8">Belongs to the DHHC palmitoyltransferase family.</text>
</comment>
<comment type="catalytic activity">
    <reaction evidence="8">
        <text>L-cysteinyl-[protein] + hexadecanoyl-CoA = S-hexadecanoyl-L-cysteinyl-[protein] + CoA</text>
        <dbReference type="Rhea" id="RHEA:36683"/>
        <dbReference type="Rhea" id="RHEA-COMP:10131"/>
        <dbReference type="Rhea" id="RHEA-COMP:11032"/>
        <dbReference type="ChEBI" id="CHEBI:29950"/>
        <dbReference type="ChEBI" id="CHEBI:57287"/>
        <dbReference type="ChEBI" id="CHEBI:57379"/>
        <dbReference type="ChEBI" id="CHEBI:74151"/>
        <dbReference type="EC" id="2.3.1.225"/>
    </reaction>
</comment>
<dbReference type="GO" id="GO:0005794">
    <property type="term" value="C:Golgi apparatus"/>
    <property type="evidence" value="ECO:0000318"/>
    <property type="project" value="GO_Central"/>
</dbReference>
<comment type="caution">
    <text evidence="10">The sequence shown here is derived from an EMBL/GenBank/DDBJ whole genome shotgun (WGS) entry which is preliminary data.</text>
</comment>
<keyword evidence="11" id="KW-1185">Reference proteome</keyword>
<sequence>MVKVGYAPVILVAAVTLIVLFFGSVLSSPNLPRVTVSVGLWSCLGVFLAFVSLFMFRKCSSKDPGYIKLDSTCFPGVPDVENATMLNANVDISSSSTENSLRLCATCKIIRPIRSKHCRTCNRCVEIFDHHCPLISNCVGKRNKRDFYVFIVLGTLALFDGAVIAVQRLRVGFGPPFSMLWFHHLAVLNPGALAFLFIDIFLLIGATLMTISQTVQIAQNITTNEIMNKRRYYYLKTPEGRYRNPFSRGFRKNITDFFINGHGYDGVI</sequence>
<feature type="transmembrane region" description="Helical" evidence="8">
    <location>
        <begin position="187"/>
        <end position="211"/>
    </location>
</feature>
<gene>
    <name evidence="10" type="ORF">ZOSMA_9G01470</name>
</gene>
<dbReference type="OMA" id="MANTIRY"/>
<dbReference type="Pfam" id="PF01529">
    <property type="entry name" value="DHHC"/>
    <property type="match status" value="1"/>
</dbReference>
<dbReference type="PANTHER" id="PTHR22883:SF443">
    <property type="entry name" value="S-ACYLTRANSFERASE"/>
    <property type="match status" value="1"/>
</dbReference>
<evidence type="ECO:0000259" key="9">
    <source>
        <dbReference type="Pfam" id="PF01529"/>
    </source>
</evidence>
<evidence type="ECO:0000256" key="7">
    <source>
        <dbReference type="ARBA" id="ARBA00023315"/>
    </source>
</evidence>
<evidence type="ECO:0000256" key="5">
    <source>
        <dbReference type="ARBA" id="ARBA00022989"/>
    </source>
</evidence>
<comment type="domain">
    <text evidence="8">The DHHC domain is required for palmitoyltransferase activity.</text>
</comment>
<dbReference type="EC" id="2.3.1.225" evidence="8"/>
<feature type="domain" description="Palmitoyltransferase DHHC" evidence="9">
    <location>
        <begin position="99"/>
        <end position="229"/>
    </location>
</feature>
<organism evidence="10 11">
    <name type="scientific">Zostera marina</name>
    <name type="common">Eelgrass</name>
    <dbReference type="NCBI Taxonomy" id="29655"/>
    <lineage>
        <taxon>Eukaryota</taxon>
        <taxon>Viridiplantae</taxon>
        <taxon>Streptophyta</taxon>
        <taxon>Embryophyta</taxon>
        <taxon>Tracheophyta</taxon>
        <taxon>Spermatophyta</taxon>
        <taxon>Magnoliopsida</taxon>
        <taxon>Liliopsida</taxon>
        <taxon>Zosteraceae</taxon>
        <taxon>Zostera</taxon>
    </lineage>
</organism>
<evidence type="ECO:0000256" key="3">
    <source>
        <dbReference type="ARBA" id="ARBA00022679"/>
    </source>
</evidence>
<comment type="subcellular location">
    <subcellularLocation>
        <location evidence="1">Membrane</location>
        <topology evidence="1">Multi-pass membrane protein</topology>
    </subcellularLocation>
</comment>
<feature type="transmembrane region" description="Helical" evidence="8">
    <location>
        <begin position="38"/>
        <end position="56"/>
    </location>
</feature>
<keyword evidence="4 8" id="KW-0812">Transmembrane</keyword>
<dbReference type="PANTHER" id="PTHR22883">
    <property type="entry name" value="ZINC FINGER DHHC DOMAIN CONTAINING PROTEIN"/>
    <property type="match status" value="1"/>
</dbReference>
<evidence type="ECO:0000256" key="1">
    <source>
        <dbReference type="ARBA" id="ARBA00004141"/>
    </source>
</evidence>
<evidence type="ECO:0000313" key="10">
    <source>
        <dbReference type="EMBL" id="KMZ56043.1"/>
    </source>
</evidence>
<keyword evidence="6 8" id="KW-0472">Membrane</keyword>
<name>A0A0K9NHD2_ZOSMR</name>
<protein>
    <recommendedName>
        <fullName evidence="8">S-acyltransferase</fullName>
        <ecNumber evidence="8">2.3.1.225</ecNumber>
    </recommendedName>
    <alternativeName>
        <fullName evidence="8">Palmitoyltransferase</fullName>
    </alternativeName>
</protein>
<dbReference type="EMBL" id="LFYR01002228">
    <property type="protein sequence ID" value="KMZ56043.1"/>
    <property type="molecule type" value="Genomic_DNA"/>
</dbReference>
<keyword evidence="3 8" id="KW-0808">Transferase</keyword>
<dbReference type="GO" id="GO:0005783">
    <property type="term" value="C:endoplasmic reticulum"/>
    <property type="evidence" value="ECO:0000318"/>
    <property type="project" value="GO_Central"/>
</dbReference>
<evidence type="ECO:0000256" key="8">
    <source>
        <dbReference type="RuleBase" id="RU079119"/>
    </source>
</evidence>
<keyword evidence="7 8" id="KW-0012">Acyltransferase</keyword>
<evidence type="ECO:0000313" key="11">
    <source>
        <dbReference type="Proteomes" id="UP000036987"/>
    </source>
</evidence>